<dbReference type="Proteomes" id="UP000235786">
    <property type="component" value="Unassembled WGS sequence"/>
</dbReference>
<dbReference type="Gene3D" id="1.25.40.10">
    <property type="entry name" value="Tetratricopeptide repeat domain"/>
    <property type="match status" value="1"/>
</dbReference>
<dbReference type="Pfam" id="PF00856">
    <property type="entry name" value="SET"/>
    <property type="match status" value="1"/>
</dbReference>
<dbReference type="SMART" id="SM00317">
    <property type="entry name" value="SET"/>
    <property type="match status" value="1"/>
</dbReference>
<dbReference type="PANTHER" id="PTHR47332">
    <property type="entry name" value="SET DOMAIN-CONTAINING PROTEIN 5"/>
    <property type="match status" value="1"/>
</dbReference>
<protein>
    <submittedName>
        <fullName evidence="4">SET domain-containing protein</fullName>
    </submittedName>
</protein>
<keyword evidence="5" id="KW-1185">Reference proteome</keyword>
<dbReference type="Gene3D" id="2.170.270.10">
    <property type="entry name" value="SET domain"/>
    <property type="match status" value="1"/>
</dbReference>
<gene>
    <name evidence="4" type="ORF">L207DRAFT_584656</name>
</gene>
<evidence type="ECO:0000256" key="1">
    <source>
        <dbReference type="SAM" id="MobiDB-lite"/>
    </source>
</evidence>
<evidence type="ECO:0000259" key="3">
    <source>
        <dbReference type="PROSITE" id="PS50280"/>
    </source>
</evidence>
<dbReference type="InterPro" id="IPR001214">
    <property type="entry name" value="SET_dom"/>
</dbReference>
<name>A0A2J6RLC3_HYAVF</name>
<keyword evidence="2" id="KW-0732">Signal</keyword>
<feature type="region of interest" description="Disordered" evidence="1">
    <location>
        <begin position="406"/>
        <end position="425"/>
    </location>
</feature>
<proteinExistence type="predicted"/>
<organism evidence="4 5">
    <name type="scientific">Hyaloscypha variabilis (strain UAMH 11265 / GT02V1 / F)</name>
    <name type="common">Meliniomyces variabilis</name>
    <dbReference type="NCBI Taxonomy" id="1149755"/>
    <lineage>
        <taxon>Eukaryota</taxon>
        <taxon>Fungi</taxon>
        <taxon>Dikarya</taxon>
        <taxon>Ascomycota</taxon>
        <taxon>Pezizomycotina</taxon>
        <taxon>Leotiomycetes</taxon>
        <taxon>Helotiales</taxon>
        <taxon>Hyaloscyphaceae</taxon>
        <taxon>Hyaloscypha</taxon>
        <taxon>Hyaloscypha variabilis</taxon>
    </lineage>
</organism>
<dbReference type="InterPro" id="IPR046341">
    <property type="entry name" value="SET_dom_sf"/>
</dbReference>
<feature type="signal peptide" evidence="2">
    <location>
        <begin position="1"/>
        <end position="19"/>
    </location>
</feature>
<dbReference type="OrthoDB" id="265717at2759"/>
<evidence type="ECO:0000256" key="2">
    <source>
        <dbReference type="SAM" id="SignalP"/>
    </source>
</evidence>
<dbReference type="CDD" id="cd20071">
    <property type="entry name" value="SET_SMYD"/>
    <property type="match status" value="1"/>
</dbReference>
<dbReference type="AlphaFoldDB" id="A0A2J6RLC3"/>
<dbReference type="PANTHER" id="PTHR47332:SF6">
    <property type="entry name" value="SET DOMAIN-CONTAINING PROTEIN"/>
    <property type="match status" value="1"/>
</dbReference>
<feature type="domain" description="SET" evidence="3">
    <location>
        <begin position="128"/>
        <end position="274"/>
    </location>
</feature>
<accession>A0A2J6RLC3</accession>
<dbReference type="STRING" id="1149755.A0A2J6RLC3"/>
<reference evidence="4 5" key="1">
    <citation type="submission" date="2016-04" db="EMBL/GenBank/DDBJ databases">
        <title>A degradative enzymes factory behind the ericoid mycorrhizal symbiosis.</title>
        <authorList>
            <consortium name="DOE Joint Genome Institute"/>
            <person name="Martino E."/>
            <person name="Morin E."/>
            <person name="Grelet G."/>
            <person name="Kuo A."/>
            <person name="Kohler A."/>
            <person name="Daghino S."/>
            <person name="Barry K."/>
            <person name="Choi C."/>
            <person name="Cichocki N."/>
            <person name="Clum A."/>
            <person name="Copeland A."/>
            <person name="Hainaut M."/>
            <person name="Haridas S."/>
            <person name="Labutti K."/>
            <person name="Lindquist E."/>
            <person name="Lipzen A."/>
            <person name="Khouja H.-R."/>
            <person name="Murat C."/>
            <person name="Ohm R."/>
            <person name="Olson A."/>
            <person name="Spatafora J."/>
            <person name="Veneault-Fourrey C."/>
            <person name="Henrissat B."/>
            <person name="Grigoriev I."/>
            <person name="Martin F."/>
            <person name="Perotto S."/>
        </authorList>
    </citation>
    <scope>NUCLEOTIDE SEQUENCE [LARGE SCALE GENOMIC DNA]</scope>
    <source>
        <strain evidence="4 5">F</strain>
    </source>
</reference>
<evidence type="ECO:0000313" key="4">
    <source>
        <dbReference type="EMBL" id="PMD39279.1"/>
    </source>
</evidence>
<feature type="chain" id="PRO_5014329639" evidence="2">
    <location>
        <begin position="20"/>
        <end position="425"/>
    </location>
</feature>
<dbReference type="InterPro" id="IPR053185">
    <property type="entry name" value="SET_domain_protein"/>
</dbReference>
<dbReference type="EMBL" id="KZ613947">
    <property type="protein sequence ID" value="PMD39279.1"/>
    <property type="molecule type" value="Genomic_DNA"/>
</dbReference>
<evidence type="ECO:0000313" key="5">
    <source>
        <dbReference type="Proteomes" id="UP000235786"/>
    </source>
</evidence>
<dbReference type="InterPro" id="IPR011990">
    <property type="entry name" value="TPR-like_helical_dom_sf"/>
</dbReference>
<feature type="compositionally biased region" description="Basic and acidic residues" evidence="1">
    <location>
        <begin position="415"/>
        <end position="425"/>
    </location>
</feature>
<sequence>MFSRILFLTLILGTKLITAADLDYCPTSRPAALFVTENEATCPLMTDVAARSKSHPWTHKVRCMETPDDEYGKPQTFCLYTRAASGSRRECSIVTTPALAEKLALDERTGEEKQSAGKTTEGLNSTLPAFEIRAIKGRGVGTFATSNIEVGQVIFTDSPIFITLRDALDLLPRTERQEMQWRGVLQLSVDGRRVFRNLSKSRGGDEIDDILQTNALGLSLGGTKGYLALMPQVARINHACRPNTYYRFDEATHMMELFALRKIKAGEELSYSYGYSEMAHEERHQFLQEHWGFECTCSHCTAPPEFIAKSDDRVQQIKELEGKLSKEPRNHRRQLAIVAKLLRLFDEEGLVTPKARYCEIASYAANQLGDEARAVKYGELARQHWSILAGPKSWEVQRMEVLLRDPKGHPSWRPIKSDVEKHSTE</sequence>
<dbReference type="SUPFAM" id="SSF82199">
    <property type="entry name" value="SET domain"/>
    <property type="match status" value="1"/>
</dbReference>
<dbReference type="PROSITE" id="PS50280">
    <property type="entry name" value="SET"/>
    <property type="match status" value="1"/>
</dbReference>